<keyword evidence="2" id="KW-1185">Reference proteome</keyword>
<protein>
    <submittedName>
        <fullName evidence="1">Uncharacterized protein</fullName>
    </submittedName>
</protein>
<comment type="caution">
    <text evidence="1">The sequence shown here is derived from an EMBL/GenBank/DDBJ whole genome shotgun (WGS) entry which is preliminary data.</text>
</comment>
<organism evidence="1 2">
    <name type="scientific">Cerrena zonata</name>
    <dbReference type="NCBI Taxonomy" id="2478898"/>
    <lineage>
        <taxon>Eukaryota</taxon>
        <taxon>Fungi</taxon>
        <taxon>Dikarya</taxon>
        <taxon>Basidiomycota</taxon>
        <taxon>Agaricomycotina</taxon>
        <taxon>Agaricomycetes</taxon>
        <taxon>Polyporales</taxon>
        <taxon>Cerrenaceae</taxon>
        <taxon>Cerrena</taxon>
    </lineage>
</organism>
<dbReference type="AlphaFoldDB" id="A0AAW0GLZ4"/>
<gene>
    <name evidence="1" type="ORF">QCA50_003221</name>
</gene>
<name>A0AAW0GLZ4_9APHY</name>
<reference evidence="1 2" key="1">
    <citation type="submission" date="2022-09" db="EMBL/GenBank/DDBJ databases">
        <authorList>
            <person name="Palmer J.M."/>
        </authorList>
    </citation>
    <scope>NUCLEOTIDE SEQUENCE [LARGE SCALE GENOMIC DNA]</scope>
    <source>
        <strain evidence="1 2">DSM 7382</strain>
    </source>
</reference>
<evidence type="ECO:0000313" key="2">
    <source>
        <dbReference type="Proteomes" id="UP001385951"/>
    </source>
</evidence>
<evidence type="ECO:0000313" key="1">
    <source>
        <dbReference type="EMBL" id="KAK7693652.1"/>
    </source>
</evidence>
<dbReference type="EMBL" id="JASBNA010000003">
    <property type="protein sequence ID" value="KAK7693652.1"/>
    <property type="molecule type" value="Genomic_DNA"/>
</dbReference>
<sequence length="116" mass="12463">MDSDVMLAGRKKLRWTGVVLTDVLVPVSAPPVSHPQPLRTVPRSSSYSRRSLAASALVDAHRPPLIVPDKASVIVAYSLGPPVPVTCACRHSSVLPPISSCPHSDPRLHFISSLFH</sequence>
<proteinExistence type="predicted"/>
<dbReference type="Proteomes" id="UP001385951">
    <property type="component" value="Unassembled WGS sequence"/>
</dbReference>
<accession>A0AAW0GLZ4</accession>